<dbReference type="AlphaFoldDB" id="J3PIK5"/>
<dbReference type="HOGENOM" id="CLU_1354683_0_0_1"/>
<reference evidence="2" key="4">
    <citation type="journal article" date="2015" name="G3 (Bethesda)">
        <title>Genome sequences of three phytopathogenic species of the Magnaporthaceae family of fungi.</title>
        <authorList>
            <person name="Okagaki L.H."/>
            <person name="Nunes C.C."/>
            <person name="Sailsbery J."/>
            <person name="Clay B."/>
            <person name="Brown D."/>
            <person name="John T."/>
            <person name="Oh Y."/>
            <person name="Young N."/>
            <person name="Fitzgerald M."/>
            <person name="Haas B.J."/>
            <person name="Zeng Q."/>
            <person name="Young S."/>
            <person name="Adiconis X."/>
            <person name="Fan L."/>
            <person name="Levin J.Z."/>
            <person name="Mitchell T.K."/>
            <person name="Okubara P.A."/>
            <person name="Farman M.L."/>
            <person name="Kohn L.M."/>
            <person name="Birren B."/>
            <person name="Ma L.-J."/>
            <person name="Dean R.A."/>
        </authorList>
    </citation>
    <scope>NUCLEOTIDE SEQUENCE</scope>
    <source>
        <strain evidence="2">R3-111a-1</strain>
    </source>
</reference>
<dbReference type="EnsemblFungi" id="EJT69066">
    <property type="protein sequence ID" value="EJT69066"/>
    <property type="gene ID" value="GGTG_13334"/>
</dbReference>
<gene>
    <name evidence="2" type="primary">20353792</name>
    <name evidence="1" type="ORF">GGTG_13334</name>
</gene>
<dbReference type="VEuPathDB" id="FungiDB:GGTG_13334"/>
<dbReference type="Proteomes" id="UP000006039">
    <property type="component" value="Unassembled WGS sequence"/>
</dbReference>
<sequence>MIAWGGTRTEGTALGLQIVKLHDIIGGFDRCASVSLSGCIKRCEREDWVTEPVSCDLTSPGSDRGALPPFVAGAACSEPGISVFPGDCPPVISSPVSLCAGQVVRGCRARRGFAPQRSDPQAGSITWFLGDCFAYLDHPRKLTGRVKTPADARLARQAMDDLMIGALGFRKSGRARPIGRVLSVQCHVAWAKLLNFNPVPPA</sequence>
<reference evidence="1" key="2">
    <citation type="submission" date="2010-07" db="EMBL/GenBank/DDBJ databases">
        <authorList>
            <consortium name="The Broad Institute Genome Sequencing Platform"/>
            <consortium name="Broad Institute Genome Sequencing Center for Infectious Disease"/>
            <person name="Ma L.-J."/>
            <person name="Dead R."/>
            <person name="Young S."/>
            <person name="Zeng Q."/>
            <person name="Koehrsen M."/>
            <person name="Alvarado L."/>
            <person name="Berlin A."/>
            <person name="Chapman S.B."/>
            <person name="Chen Z."/>
            <person name="Freedman E."/>
            <person name="Gellesch M."/>
            <person name="Goldberg J."/>
            <person name="Griggs A."/>
            <person name="Gujja S."/>
            <person name="Heilman E.R."/>
            <person name="Heiman D."/>
            <person name="Hepburn T."/>
            <person name="Howarth C."/>
            <person name="Jen D."/>
            <person name="Larson L."/>
            <person name="Mehta T."/>
            <person name="Neiman D."/>
            <person name="Pearson M."/>
            <person name="Roberts A."/>
            <person name="Saif S."/>
            <person name="Shea T."/>
            <person name="Shenoy N."/>
            <person name="Sisk P."/>
            <person name="Stolte C."/>
            <person name="Sykes S."/>
            <person name="Walk T."/>
            <person name="White J."/>
            <person name="Yandava C."/>
            <person name="Haas B."/>
            <person name="Nusbaum C."/>
            <person name="Birren B."/>
        </authorList>
    </citation>
    <scope>NUCLEOTIDE SEQUENCE</scope>
    <source>
        <strain evidence="1">R3-111a-1</strain>
    </source>
</reference>
<dbReference type="EMBL" id="GL385406">
    <property type="protein sequence ID" value="EJT69066.1"/>
    <property type="molecule type" value="Genomic_DNA"/>
</dbReference>
<evidence type="ECO:0000313" key="2">
    <source>
        <dbReference type="EnsemblFungi" id="EJT69066"/>
    </source>
</evidence>
<name>J3PIK5_GAET3</name>
<organism evidence="1">
    <name type="scientific">Gaeumannomyces tritici (strain R3-111a-1)</name>
    <name type="common">Wheat and barley take-all root rot fungus</name>
    <name type="synonym">Gaeumannomyces graminis var. tritici</name>
    <dbReference type="NCBI Taxonomy" id="644352"/>
    <lineage>
        <taxon>Eukaryota</taxon>
        <taxon>Fungi</taxon>
        <taxon>Dikarya</taxon>
        <taxon>Ascomycota</taxon>
        <taxon>Pezizomycotina</taxon>
        <taxon>Sordariomycetes</taxon>
        <taxon>Sordariomycetidae</taxon>
        <taxon>Magnaporthales</taxon>
        <taxon>Magnaporthaceae</taxon>
        <taxon>Gaeumannomyces</taxon>
    </lineage>
</organism>
<reference evidence="1" key="3">
    <citation type="submission" date="2010-09" db="EMBL/GenBank/DDBJ databases">
        <title>Annotation of Gaeumannomyces graminis var. tritici R3-111a-1.</title>
        <authorList>
            <consortium name="The Broad Institute Genome Sequencing Platform"/>
            <person name="Ma L.-J."/>
            <person name="Dead R."/>
            <person name="Young S.K."/>
            <person name="Zeng Q."/>
            <person name="Gargeya S."/>
            <person name="Fitzgerald M."/>
            <person name="Haas B."/>
            <person name="Abouelleil A."/>
            <person name="Alvarado L."/>
            <person name="Arachchi H.M."/>
            <person name="Berlin A."/>
            <person name="Brown A."/>
            <person name="Chapman S.B."/>
            <person name="Chen Z."/>
            <person name="Dunbar C."/>
            <person name="Freedman E."/>
            <person name="Gearin G."/>
            <person name="Gellesch M."/>
            <person name="Goldberg J."/>
            <person name="Griggs A."/>
            <person name="Gujja S."/>
            <person name="Heiman D."/>
            <person name="Howarth C."/>
            <person name="Larson L."/>
            <person name="Lui A."/>
            <person name="MacDonald P.J.P."/>
            <person name="Mehta T."/>
            <person name="Montmayeur A."/>
            <person name="Murphy C."/>
            <person name="Neiman D."/>
            <person name="Pearson M."/>
            <person name="Priest M."/>
            <person name="Roberts A."/>
            <person name="Saif S."/>
            <person name="Shea T."/>
            <person name="Shenoy N."/>
            <person name="Sisk P."/>
            <person name="Stolte C."/>
            <person name="Sykes S."/>
            <person name="Yandava C."/>
            <person name="Wortman J."/>
            <person name="Nusbaum C."/>
            <person name="Birren B."/>
        </authorList>
    </citation>
    <scope>NUCLEOTIDE SEQUENCE</scope>
    <source>
        <strain evidence="1">R3-111a-1</strain>
    </source>
</reference>
<dbReference type="RefSeq" id="XP_009229504.1">
    <property type="nucleotide sequence ID" value="XM_009231240.1"/>
</dbReference>
<evidence type="ECO:0000313" key="1">
    <source>
        <dbReference type="EMBL" id="EJT69066.1"/>
    </source>
</evidence>
<protein>
    <submittedName>
        <fullName evidence="1 2">Uncharacterized protein</fullName>
    </submittedName>
</protein>
<evidence type="ECO:0000313" key="3">
    <source>
        <dbReference type="Proteomes" id="UP000006039"/>
    </source>
</evidence>
<reference evidence="2" key="5">
    <citation type="submission" date="2018-04" db="UniProtKB">
        <authorList>
            <consortium name="EnsemblFungi"/>
        </authorList>
    </citation>
    <scope>IDENTIFICATION</scope>
    <source>
        <strain evidence="2">R3-111a-1</strain>
    </source>
</reference>
<accession>J3PIK5</accession>
<reference evidence="3" key="1">
    <citation type="submission" date="2010-07" db="EMBL/GenBank/DDBJ databases">
        <title>The genome sequence of Gaeumannomyces graminis var. tritici strain R3-111a-1.</title>
        <authorList>
            <consortium name="The Broad Institute Genome Sequencing Platform"/>
            <person name="Ma L.-J."/>
            <person name="Dead R."/>
            <person name="Young S."/>
            <person name="Zeng Q."/>
            <person name="Koehrsen M."/>
            <person name="Alvarado L."/>
            <person name="Berlin A."/>
            <person name="Chapman S.B."/>
            <person name="Chen Z."/>
            <person name="Freedman E."/>
            <person name="Gellesch M."/>
            <person name="Goldberg J."/>
            <person name="Griggs A."/>
            <person name="Gujja S."/>
            <person name="Heilman E.R."/>
            <person name="Heiman D."/>
            <person name="Hepburn T."/>
            <person name="Howarth C."/>
            <person name="Jen D."/>
            <person name="Larson L."/>
            <person name="Mehta T."/>
            <person name="Neiman D."/>
            <person name="Pearson M."/>
            <person name="Roberts A."/>
            <person name="Saif S."/>
            <person name="Shea T."/>
            <person name="Shenoy N."/>
            <person name="Sisk P."/>
            <person name="Stolte C."/>
            <person name="Sykes S."/>
            <person name="Walk T."/>
            <person name="White J."/>
            <person name="Yandava C."/>
            <person name="Haas B."/>
            <person name="Nusbaum C."/>
            <person name="Birren B."/>
        </authorList>
    </citation>
    <scope>NUCLEOTIDE SEQUENCE [LARGE SCALE GENOMIC DNA]</scope>
    <source>
        <strain evidence="3">R3-111a-1</strain>
    </source>
</reference>
<dbReference type="GeneID" id="20353792"/>
<proteinExistence type="predicted"/>
<keyword evidence="3" id="KW-1185">Reference proteome</keyword>